<dbReference type="AlphaFoldDB" id="A0A2M4DJY5"/>
<protein>
    <submittedName>
        <fullName evidence="2">Putative secreted protein</fullName>
    </submittedName>
</protein>
<sequence length="68" mass="7276">MEVRLGLLLLLVCLLVTVVAQVAIIRSIRELLAGCWWISTAPDIGHAILGLGWRVGASPLTSIGRPCL</sequence>
<reference evidence="2" key="1">
    <citation type="submission" date="2018-01" db="EMBL/GenBank/DDBJ databases">
        <title>An insight into the sialome of Amazonian anophelines.</title>
        <authorList>
            <person name="Ribeiro J.M."/>
            <person name="Scarpassa V."/>
            <person name="Calvo E."/>
        </authorList>
    </citation>
    <scope>NUCLEOTIDE SEQUENCE</scope>
</reference>
<evidence type="ECO:0000313" key="2">
    <source>
        <dbReference type="EMBL" id="MBW77856.1"/>
    </source>
</evidence>
<accession>A0A2M4DJY5</accession>
<feature type="chain" id="PRO_5014597844" evidence="1">
    <location>
        <begin position="21"/>
        <end position="68"/>
    </location>
</feature>
<feature type="signal peptide" evidence="1">
    <location>
        <begin position="1"/>
        <end position="20"/>
    </location>
</feature>
<dbReference type="EMBL" id="GGFL01013678">
    <property type="protein sequence ID" value="MBW77856.1"/>
    <property type="molecule type" value="Transcribed_RNA"/>
</dbReference>
<name>A0A2M4DJY5_ANODA</name>
<keyword evidence="1" id="KW-0732">Signal</keyword>
<organism evidence="2">
    <name type="scientific">Anopheles darlingi</name>
    <name type="common">Mosquito</name>
    <dbReference type="NCBI Taxonomy" id="43151"/>
    <lineage>
        <taxon>Eukaryota</taxon>
        <taxon>Metazoa</taxon>
        <taxon>Ecdysozoa</taxon>
        <taxon>Arthropoda</taxon>
        <taxon>Hexapoda</taxon>
        <taxon>Insecta</taxon>
        <taxon>Pterygota</taxon>
        <taxon>Neoptera</taxon>
        <taxon>Endopterygota</taxon>
        <taxon>Diptera</taxon>
        <taxon>Nematocera</taxon>
        <taxon>Culicoidea</taxon>
        <taxon>Culicidae</taxon>
        <taxon>Anophelinae</taxon>
        <taxon>Anopheles</taxon>
    </lineage>
</organism>
<proteinExistence type="predicted"/>
<evidence type="ECO:0000256" key="1">
    <source>
        <dbReference type="SAM" id="SignalP"/>
    </source>
</evidence>